<dbReference type="STRING" id="671987.R0K7K5"/>
<evidence type="ECO:0000313" key="3">
    <source>
        <dbReference type="EMBL" id="EOA84272.1"/>
    </source>
</evidence>
<evidence type="ECO:0000256" key="2">
    <source>
        <dbReference type="SAM" id="SignalP"/>
    </source>
</evidence>
<proteinExistence type="predicted"/>
<dbReference type="AlphaFoldDB" id="R0K7K5"/>
<dbReference type="OrthoDB" id="3695145at2759"/>
<dbReference type="RefSeq" id="XP_008028117.1">
    <property type="nucleotide sequence ID" value="XM_008029926.1"/>
</dbReference>
<reference evidence="3 4" key="2">
    <citation type="journal article" date="2013" name="PLoS Genet.">
        <title>Comparative genome structure, secondary metabolite, and effector coding capacity across Cochliobolus pathogens.</title>
        <authorList>
            <person name="Condon B.J."/>
            <person name="Leng Y."/>
            <person name="Wu D."/>
            <person name="Bushley K.E."/>
            <person name="Ohm R.A."/>
            <person name="Otillar R."/>
            <person name="Martin J."/>
            <person name="Schackwitz W."/>
            <person name="Grimwood J."/>
            <person name="MohdZainudin N."/>
            <person name="Xue C."/>
            <person name="Wang R."/>
            <person name="Manning V.A."/>
            <person name="Dhillon B."/>
            <person name="Tu Z.J."/>
            <person name="Steffenson B.J."/>
            <person name="Salamov A."/>
            <person name="Sun H."/>
            <person name="Lowry S."/>
            <person name="LaButti K."/>
            <person name="Han J."/>
            <person name="Copeland A."/>
            <person name="Lindquist E."/>
            <person name="Barry K."/>
            <person name="Schmutz J."/>
            <person name="Baker S.E."/>
            <person name="Ciuffetti L.M."/>
            <person name="Grigoriev I.V."/>
            <person name="Zhong S."/>
            <person name="Turgeon B.G."/>
        </authorList>
    </citation>
    <scope>NUCLEOTIDE SEQUENCE [LARGE SCALE GENOMIC DNA]</scope>
    <source>
        <strain evidence="4">28A</strain>
    </source>
</reference>
<keyword evidence="4" id="KW-1185">Reference proteome</keyword>
<dbReference type="EMBL" id="KB908814">
    <property type="protein sequence ID" value="EOA84272.1"/>
    <property type="molecule type" value="Genomic_DNA"/>
</dbReference>
<evidence type="ECO:0000256" key="1">
    <source>
        <dbReference type="SAM" id="MobiDB-lite"/>
    </source>
</evidence>
<dbReference type="HOGENOM" id="CLU_354180_0_0_1"/>
<reference evidence="3 4" key="1">
    <citation type="journal article" date="2012" name="PLoS Pathog.">
        <title>Diverse lifestyles and strategies of plant pathogenesis encoded in the genomes of eighteen Dothideomycetes fungi.</title>
        <authorList>
            <person name="Ohm R.A."/>
            <person name="Feau N."/>
            <person name="Henrissat B."/>
            <person name="Schoch C.L."/>
            <person name="Horwitz B.A."/>
            <person name="Barry K.W."/>
            <person name="Condon B.J."/>
            <person name="Copeland A.C."/>
            <person name="Dhillon B."/>
            <person name="Glaser F."/>
            <person name="Hesse C.N."/>
            <person name="Kosti I."/>
            <person name="LaButti K."/>
            <person name="Lindquist E.A."/>
            <person name="Lucas S."/>
            <person name="Salamov A.A."/>
            <person name="Bradshaw R.E."/>
            <person name="Ciuffetti L."/>
            <person name="Hamelin R.C."/>
            <person name="Kema G.H.J."/>
            <person name="Lawrence C."/>
            <person name="Scott J.A."/>
            <person name="Spatafora J.W."/>
            <person name="Turgeon B.G."/>
            <person name="de Wit P.J.G.M."/>
            <person name="Zhong S."/>
            <person name="Goodwin S.B."/>
            <person name="Grigoriev I.V."/>
        </authorList>
    </citation>
    <scope>NUCLEOTIDE SEQUENCE [LARGE SCALE GENOMIC DNA]</scope>
    <source>
        <strain evidence="4">28A</strain>
    </source>
</reference>
<feature type="signal peptide" evidence="2">
    <location>
        <begin position="1"/>
        <end position="20"/>
    </location>
</feature>
<feature type="region of interest" description="Disordered" evidence="1">
    <location>
        <begin position="320"/>
        <end position="407"/>
    </location>
</feature>
<protein>
    <submittedName>
        <fullName evidence="3">Uncharacterized protein</fullName>
    </submittedName>
</protein>
<name>R0K7K5_EXST2</name>
<sequence length="793" mass="84269">MHPSTIAAILAFTAGMTVSGAPTAEPIQKREAQRGHGRRIGNVAEGIGGGIGFIADGITIGQFVQGKNVKREARKGRAGRVGDVAEGIVGGIGAVSDVLTIHQAVQGQNAKREARKGRAGRVGDVAEGIADGIGAISDGITIGQLVQGQNVKRDARKGRAGRAGDVAEGIAGGIGAVSDLFTIHQAVQGQNAKREARKGRAGRAGDVAEGIADGIGAISDGITIGQIFQGQNAKREARKGRAGRAGDVAEGIADGIGAISDGITIGQIFQGQNAKREARKGRAGRAGDVAEGIADGIGAISDGITIGQLVQGQNAKREVRKGRAGRLSDIREPPEASFPVIDPSQFQKRDPQRPGRAGQVFGDFPSITYTGTPEDMIDIANRQKEKRDPQSGGRITRAGDDIRFSRDGSARTLPAIDHDFTIHGQKEKRDPEPHGRGGRLSNFVDGFTDGIGAFNDAMYIHDTLQGQNAKRDISTINDLVNYNKIHYDFPPLHHEKRDPQRRGRLGRLGNFVDGVTDGIGAFNDAMYIHDTIQGSQPAKRDAMAHIGPLSAAELKFESRPDSVMIGVPHEHYVEKRDAKIDRETGHIALPDGHPLKGYFSDVTGSTGELHHGLTAKRNVQRIDTAIDTTFDNSHSANAIEHALRGSRPTKGHAIYEAGNVKRDGVHHFDTADYTLGLDSENPSPAFEKRDPQRHSLSDIGFIGGSVGDQLLWELKNGKKSGTVNVKRDGVNRFATGEDYTLGLDSEDLSPEFEKRDPQRRGRLGQLGSVAEGFAGAIGVISDGFTIHGAIKGQ</sequence>
<gene>
    <name evidence="3" type="ORF">SETTUDRAFT_33267</name>
</gene>
<feature type="chain" id="PRO_5004343871" evidence="2">
    <location>
        <begin position="21"/>
        <end position="793"/>
    </location>
</feature>
<feature type="compositionally biased region" description="Basic and acidic residues" evidence="1">
    <location>
        <begin position="397"/>
        <end position="407"/>
    </location>
</feature>
<evidence type="ECO:0000313" key="4">
    <source>
        <dbReference type="Proteomes" id="UP000016935"/>
    </source>
</evidence>
<keyword evidence="2" id="KW-0732">Signal</keyword>
<dbReference type="GeneID" id="19403745"/>
<organism evidence="3 4">
    <name type="scientific">Exserohilum turcicum (strain 28A)</name>
    <name type="common">Northern leaf blight fungus</name>
    <name type="synonym">Setosphaeria turcica</name>
    <dbReference type="NCBI Taxonomy" id="671987"/>
    <lineage>
        <taxon>Eukaryota</taxon>
        <taxon>Fungi</taxon>
        <taxon>Dikarya</taxon>
        <taxon>Ascomycota</taxon>
        <taxon>Pezizomycotina</taxon>
        <taxon>Dothideomycetes</taxon>
        <taxon>Pleosporomycetidae</taxon>
        <taxon>Pleosporales</taxon>
        <taxon>Pleosporineae</taxon>
        <taxon>Pleosporaceae</taxon>
        <taxon>Exserohilum</taxon>
    </lineage>
</organism>
<accession>R0K7K5</accession>
<dbReference type="Proteomes" id="UP000016935">
    <property type="component" value="Unassembled WGS sequence"/>
</dbReference>